<dbReference type="AlphaFoldDB" id="A0A5P9QER0"/>
<dbReference type="KEGG" id="lxl:KDY119_03295"/>
<evidence type="ECO:0000256" key="1">
    <source>
        <dbReference type="ARBA" id="ARBA00008520"/>
    </source>
</evidence>
<dbReference type="Gene3D" id="3.40.190.10">
    <property type="entry name" value="Periplasmic binding protein-like II"/>
    <property type="match status" value="2"/>
</dbReference>
<reference evidence="4 5" key="1">
    <citation type="submission" date="2019-10" db="EMBL/GenBank/DDBJ databases">
        <title>Genome sequence of Luteimicrobium xylanilyticum HY-24.</title>
        <authorList>
            <person name="Kim D.Y."/>
            <person name="Park H.-Y."/>
        </authorList>
    </citation>
    <scope>NUCLEOTIDE SEQUENCE [LARGE SCALE GENOMIC DNA]</scope>
    <source>
        <strain evidence="4 5">HY-24</strain>
    </source>
</reference>
<dbReference type="OrthoDB" id="358201at2"/>
<protein>
    <submittedName>
        <fullName evidence="4">Uncharacterized protein</fullName>
    </submittedName>
</protein>
<dbReference type="SUPFAM" id="SSF53850">
    <property type="entry name" value="Periplasmic binding protein-like II"/>
    <property type="match status" value="1"/>
</dbReference>
<proteinExistence type="inferred from homology"/>
<dbReference type="PANTHER" id="PTHR43649">
    <property type="entry name" value="ARABINOSE-BINDING PROTEIN-RELATED"/>
    <property type="match status" value="1"/>
</dbReference>
<evidence type="ECO:0000256" key="2">
    <source>
        <dbReference type="ARBA" id="ARBA00022448"/>
    </source>
</evidence>
<dbReference type="PROSITE" id="PS51257">
    <property type="entry name" value="PROKAR_LIPOPROTEIN"/>
    <property type="match status" value="1"/>
</dbReference>
<dbReference type="Proteomes" id="UP000326702">
    <property type="component" value="Chromosome"/>
</dbReference>
<feature type="chain" id="PRO_5039627363" evidence="3">
    <location>
        <begin position="23"/>
        <end position="435"/>
    </location>
</feature>
<comment type="similarity">
    <text evidence="1">Belongs to the bacterial solute-binding protein 1 family.</text>
</comment>
<keyword evidence="2" id="KW-0813">Transport</keyword>
<gene>
    <name evidence="4" type="ORF">KDY119_03295</name>
</gene>
<dbReference type="InterPro" id="IPR006059">
    <property type="entry name" value="SBP"/>
</dbReference>
<keyword evidence="5" id="KW-1185">Reference proteome</keyword>
<dbReference type="EMBL" id="CP045529">
    <property type="protein sequence ID" value="QFU99759.1"/>
    <property type="molecule type" value="Genomic_DNA"/>
</dbReference>
<organism evidence="4 5">
    <name type="scientific">Luteimicrobium xylanilyticum</name>
    <dbReference type="NCBI Taxonomy" id="1133546"/>
    <lineage>
        <taxon>Bacteria</taxon>
        <taxon>Bacillati</taxon>
        <taxon>Actinomycetota</taxon>
        <taxon>Actinomycetes</taxon>
        <taxon>Micrococcales</taxon>
        <taxon>Luteimicrobium</taxon>
    </lineage>
</organism>
<evidence type="ECO:0000256" key="3">
    <source>
        <dbReference type="SAM" id="SignalP"/>
    </source>
</evidence>
<dbReference type="InterPro" id="IPR050490">
    <property type="entry name" value="Bact_solute-bd_prot1"/>
</dbReference>
<name>A0A5P9QER0_9MICO</name>
<accession>A0A5P9QER0</accession>
<feature type="signal peptide" evidence="3">
    <location>
        <begin position="1"/>
        <end position="22"/>
    </location>
</feature>
<dbReference type="PANTHER" id="PTHR43649:SF29">
    <property type="entry name" value="OSMOPROTECTIVE COMPOUNDS-BINDING PROTEIN GGTB"/>
    <property type="match status" value="1"/>
</dbReference>
<keyword evidence="3" id="KW-0732">Signal</keyword>
<evidence type="ECO:0000313" key="4">
    <source>
        <dbReference type="EMBL" id="QFU99759.1"/>
    </source>
</evidence>
<dbReference type="RefSeq" id="WP_036947557.1">
    <property type="nucleotide sequence ID" value="NZ_BAABIH010000016.1"/>
</dbReference>
<sequence>MRKHRGVLAAAAAAAALALTLAGCSGSSDGSGAATGGDGKTLKVWWWENDDSALSDAWNKAIDIFKEKHPGVKVEFELKTYDQMQQSGQLILDSKDTPDVLEYLKGNATAGSVAKAGLLTDLTQVAKDRGWDLDNSAQDVGLYDASGVMGTGKRYGVTNYGEYVGMYYNKDLFAKYGLSVPTSLDELESDMQTFVDHKITPLALGSNDYPGEHLLYQLALLHMNHDSWSAYQQFTGEPDWSAWQQAAQTYQDWVKKGYIAKSSTGVSAQDSGNAFEAGKYPMFYSGTWWAGTFQDKIKSFKWDQFRWPDTTFTPGSGGNIWVVPAKAENKTLAEDFIEITLSPEIQNMLGNKAGVPIAADPSAVTSPVGTLQSTTFNKLLAEKDGGLAWYPDWPAAGLNDVLLQQISSLTQGTTTPDQLVDAIKSAYEQGKPAGK</sequence>
<evidence type="ECO:0000313" key="5">
    <source>
        <dbReference type="Proteomes" id="UP000326702"/>
    </source>
</evidence>
<dbReference type="Pfam" id="PF01547">
    <property type="entry name" value="SBP_bac_1"/>
    <property type="match status" value="1"/>
</dbReference>